<dbReference type="EMBL" id="LT629711">
    <property type="protein sequence ID" value="SDP65267.1"/>
    <property type="molecule type" value="Genomic_DNA"/>
</dbReference>
<evidence type="ECO:0000313" key="1">
    <source>
        <dbReference type="EMBL" id="SDP65267.1"/>
    </source>
</evidence>
<dbReference type="Pfam" id="PF16702">
    <property type="entry name" value="DUF5063"/>
    <property type="match status" value="1"/>
</dbReference>
<evidence type="ECO:0000313" key="2">
    <source>
        <dbReference type="Proteomes" id="UP000199077"/>
    </source>
</evidence>
<dbReference type="STRING" id="443156.SAMN04489867_3311"/>
<protein>
    <recommendedName>
        <fullName evidence="3">DUF5063 domain-containing protein</fullName>
    </recommendedName>
</protein>
<dbReference type="AlphaFoldDB" id="A0A1H0UGB9"/>
<dbReference type="Proteomes" id="UP000199077">
    <property type="component" value="Chromosome I"/>
</dbReference>
<reference evidence="2" key="1">
    <citation type="submission" date="2016-10" db="EMBL/GenBank/DDBJ databases">
        <authorList>
            <person name="Varghese N."/>
            <person name="Submissions S."/>
        </authorList>
    </citation>
    <scope>NUCLEOTIDE SEQUENCE [LARGE SCALE GENOMIC DNA]</scope>
    <source>
        <strain evidence="2">DSM 22329</strain>
    </source>
</reference>
<dbReference type="RefSeq" id="WP_091787918.1">
    <property type="nucleotide sequence ID" value="NZ_LT629711.1"/>
</dbReference>
<proteinExistence type="predicted"/>
<dbReference type="InterPro" id="IPR032025">
    <property type="entry name" value="DUF5063"/>
</dbReference>
<organism evidence="1 2">
    <name type="scientific">Pedococcus dokdonensis</name>
    <dbReference type="NCBI Taxonomy" id="443156"/>
    <lineage>
        <taxon>Bacteria</taxon>
        <taxon>Bacillati</taxon>
        <taxon>Actinomycetota</taxon>
        <taxon>Actinomycetes</taxon>
        <taxon>Micrococcales</taxon>
        <taxon>Intrasporangiaceae</taxon>
        <taxon>Pedococcus</taxon>
    </lineage>
</organism>
<dbReference type="OrthoDB" id="3524665at2"/>
<name>A0A1H0UGB9_9MICO</name>
<dbReference type="InterPro" id="IPR038312">
    <property type="entry name" value="DUF5063_sf"/>
</dbReference>
<gene>
    <name evidence="1" type="ORF">SAMN04489867_3311</name>
</gene>
<evidence type="ECO:0008006" key="3">
    <source>
        <dbReference type="Google" id="ProtNLM"/>
    </source>
</evidence>
<keyword evidence="2" id="KW-1185">Reference proteome</keyword>
<sequence length="184" mass="19870">MSDDLQVLADDCAGEARTFLSTMTEVASGSEPAAAMPMTLLALSQVLLMGSRLGAIEDVVPEERFEADPGPDVDVDPLRSALANLFEGLDDYAYVVDPLVDVEVARSALSEDVAEIASALSHGLRHYEAGRASEALWWWQFSYLSTWGDAGARSLRAMVSLLAHIRLDADEESVSEAEFDALHP</sequence>
<accession>A0A1H0UGB9</accession>
<dbReference type="Gene3D" id="1.20.120.1550">
    <property type="entry name" value="Protein of unknown function DUF5063"/>
    <property type="match status" value="1"/>
</dbReference>